<dbReference type="EMBL" id="FNAG01000001">
    <property type="protein sequence ID" value="SDD24296.1"/>
    <property type="molecule type" value="Genomic_DNA"/>
</dbReference>
<dbReference type="Pfam" id="PF04356">
    <property type="entry name" value="DUF489"/>
    <property type="match status" value="1"/>
</dbReference>
<dbReference type="Gene3D" id="1.10.3890.10">
    <property type="entry name" value="HflD-like"/>
    <property type="match status" value="1"/>
</dbReference>
<name>A0A1G6T6W5_9GAMM</name>
<dbReference type="GO" id="GO:0005737">
    <property type="term" value="C:cytoplasm"/>
    <property type="evidence" value="ECO:0007669"/>
    <property type="project" value="UniProtKB-SubCell"/>
</dbReference>
<proteinExistence type="inferred from homology"/>
<dbReference type="Proteomes" id="UP000199603">
    <property type="component" value="Unassembled WGS sequence"/>
</dbReference>
<accession>A0A1G6T6W5</accession>
<evidence type="ECO:0000256" key="4">
    <source>
        <dbReference type="HAMAP-Rule" id="MF_00695"/>
    </source>
</evidence>
<dbReference type="GO" id="GO:0005886">
    <property type="term" value="C:plasma membrane"/>
    <property type="evidence" value="ECO:0007669"/>
    <property type="project" value="UniProtKB-SubCell"/>
</dbReference>
<sequence>MKDRVLALAGLLQALTAVRQIAHEGRADADLVQPCLDSVFRLDAESVEAVYGGAPRLQPGLICLLRQISGQGRDVALSRMAVTVLQLERQLVKQPKMLDALRQGIESIERQREHFGSEHGSVSQRLADLYADTLSQLKPRVMVQGNPLQLAQSAVVAQIRAALLAAVRSAVLWRQLGGSYWDFALRRGAMTRVAKGLLDDFPRS</sequence>
<reference evidence="5 6" key="1">
    <citation type="submission" date="2016-10" db="EMBL/GenBank/DDBJ databases">
        <authorList>
            <person name="de Groot N.N."/>
        </authorList>
    </citation>
    <scope>NUCLEOTIDE SEQUENCE [LARGE SCALE GENOMIC DNA]</scope>
    <source>
        <strain evidence="5 6">DSM 16957</strain>
    </source>
</reference>
<dbReference type="HAMAP" id="MF_00695">
    <property type="entry name" value="HflD_protein"/>
    <property type="match status" value="1"/>
</dbReference>
<dbReference type="SUPFAM" id="SSF101322">
    <property type="entry name" value="YcfC-like"/>
    <property type="match status" value="1"/>
</dbReference>
<dbReference type="InterPro" id="IPR007451">
    <property type="entry name" value="HflD"/>
</dbReference>
<dbReference type="STRING" id="265719.SAMN04488509_101889"/>
<comment type="similarity">
    <text evidence="4">Belongs to the HflD family.</text>
</comment>
<dbReference type="NCBIfam" id="NF001246">
    <property type="entry name" value="PRK00218.1-2"/>
    <property type="match status" value="1"/>
</dbReference>
<keyword evidence="1 4" id="KW-1003">Cell membrane</keyword>
<evidence type="ECO:0000256" key="2">
    <source>
        <dbReference type="ARBA" id="ARBA00022490"/>
    </source>
</evidence>
<dbReference type="PANTHER" id="PTHR38100:SF1">
    <property type="entry name" value="HIGH FREQUENCY LYSOGENIZATION PROTEIN HFLD"/>
    <property type="match status" value="1"/>
</dbReference>
<keyword evidence="2 4" id="KW-0963">Cytoplasm</keyword>
<evidence type="ECO:0000313" key="5">
    <source>
        <dbReference type="EMBL" id="SDD24296.1"/>
    </source>
</evidence>
<keyword evidence="6" id="KW-1185">Reference proteome</keyword>
<dbReference type="AlphaFoldDB" id="A0A1G6T6W5"/>
<evidence type="ECO:0000256" key="1">
    <source>
        <dbReference type="ARBA" id="ARBA00022475"/>
    </source>
</evidence>
<keyword evidence="3 4" id="KW-0472">Membrane</keyword>
<protein>
    <recommendedName>
        <fullName evidence="4">High frequency lysogenization protein HflD homolog</fullName>
    </recommendedName>
</protein>
<evidence type="ECO:0000313" key="6">
    <source>
        <dbReference type="Proteomes" id="UP000199603"/>
    </source>
</evidence>
<dbReference type="InterPro" id="IPR035932">
    <property type="entry name" value="HflD-like_sf"/>
</dbReference>
<dbReference type="RefSeq" id="WP_091239275.1">
    <property type="nucleotide sequence ID" value="NZ_FNAG01000001.1"/>
</dbReference>
<gene>
    <name evidence="4" type="primary">hflD</name>
    <name evidence="5" type="ORF">SAMN04488509_101889</name>
</gene>
<comment type="subcellular location">
    <subcellularLocation>
        <location evidence="4">Cytoplasm</location>
    </subcellularLocation>
    <subcellularLocation>
        <location evidence="4">Cell membrane</location>
        <topology evidence="4">Peripheral membrane protein</topology>
        <orientation evidence="4">Cytoplasmic side</orientation>
    </subcellularLocation>
</comment>
<evidence type="ECO:0000256" key="3">
    <source>
        <dbReference type="ARBA" id="ARBA00023136"/>
    </source>
</evidence>
<dbReference type="OrthoDB" id="9788031at2"/>
<dbReference type="PANTHER" id="PTHR38100">
    <property type="entry name" value="HIGH FREQUENCY LYSOGENIZATION PROTEIN HFLD"/>
    <property type="match status" value="1"/>
</dbReference>
<organism evidence="5 6">
    <name type="scientific">Aquimonas voraii</name>
    <dbReference type="NCBI Taxonomy" id="265719"/>
    <lineage>
        <taxon>Bacteria</taxon>
        <taxon>Pseudomonadati</taxon>
        <taxon>Pseudomonadota</taxon>
        <taxon>Gammaproteobacteria</taxon>
        <taxon>Lysobacterales</taxon>
        <taxon>Lysobacteraceae</taxon>
        <taxon>Aquimonas</taxon>
    </lineage>
</organism>